<evidence type="ECO:0000313" key="6">
    <source>
        <dbReference type="Proteomes" id="UP000695000"/>
    </source>
</evidence>
<keyword evidence="4" id="KW-0472">Membrane</keyword>
<sequence>MNFKDNVIAIIGPACMFSLEPIASLAGFWNIPIITGMGDQFPSTSELSVTSSILERLQKWNKNDTAAQIIFMNKRKIHPTLTRLSYSQCGLKLFFKQFGWKHIALIIDITDLFSLTVGKFLISVNFAHMVHFEIQALATAAIIYYNIYHLGKYLEDELKGEGSMIFVKELDKNNEVIYENYLKDASKYAR</sequence>
<evidence type="ECO:0000256" key="2">
    <source>
        <dbReference type="ARBA" id="ARBA00022692"/>
    </source>
</evidence>
<proteinExistence type="predicted"/>
<dbReference type="RefSeq" id="XP_017769679.1">
    <property type="nucleotide sequence ID" value="XM_017914190.1"/>
</dbReference>
<name>A0ABM1M529_NICVS</name>
<gene>
    <name evidence="7" type="primary">LOC108557603</name>
</gene>
<dbReference type="SUPFAM" id="SSF53822">
    <property type="entry name" value="Periplasmic binding protein-like I"/>
    <property type="match status" value="1"/>
</dbReference>
<protein>
    <submittedName>
        <fullName evidence="7">Uncharacterized protein LOC108557603</fullName>
    </submittedName>
</protein>
<dbReference type="InterPro" id="IPR028082">
    <property type="entry name" value="Peripla_BP_I"/>
</dbReference>
<reference evidence="7" key="1">
    <citation type="submission" date="2025-08" db="UniProtKB">
        <authorList>
            <consortium name="RefSeq"/>
        </authorList>
    </citation>
    <scope>IDENTIFICATION</scope>
    <source>
        <tissue evidence="7">Whole Larva</tissue>
    </source>
</reference>
<comment type="subcellular location">
    <subcellularLocation>
        <location evidence="1">Membrane</location>
    </subcellularLocation>
</comment>
<dbReference type="InterPro" id="IPR001828">
    <property type="entry name" value="ANF_lig-bd_rcpt"/>
</dbReference>
<evidence type="ECO:0000256" key="3">
    <source>
        <dbReference type="ARBA" id="ARBA00022989"/>
    </source>
</evidence>
<evidence type="ECO:0000256" key="4">
    <source>
        <dbReference type="ARBA" id="ARBA00023136"/>
    </source>
</evidence>
<accession>A0ABM1M529</accession>
<keyword evidence="2" id="KW-0812">Transmembrane</keyword>
<dbReference type="Gene3D" id="3.40.50.2300">
    <property type="match status" value="1"/>
</dbReference>
<feature type="domain" description="Receptor ligand binding region" evidence="5">
    <location>
        <begin position="2"/>
        <end position="120"/>
    </location>
</feature>
<dbReference type="Pfam" id="PF01094">
    <property type="entry name" value="ANF_receptor"/>
    <property type="match status" value="1"/>
</dbReference>
<keyword evidence="6" id="KW-1185">Reference proteome</keyword>
<dbReference type="GeneID" id="108557603"/>
<organism evidence="6 7">
    <name type="scientific">Nicrophorus vespilloides</name>
    <name type="common">Boreal carrion beetle</name>
    <dbReference type="NCBI Taxonomy" id="110193"/>
    <lineage>
        <taxon>Eukaryota</taxon>
        <taxon>Metazoa</taxon>
        <taxon>Ecdysozoa</taxon>
        <taxon>Arthropoda</taxon>
        <taxon>Hexapoda</taxon>
        <taxon>Insecta</taxon>
        <taxon>Pterygota</taxon>
        <taxon>Neoptera</taxon>
        <taxon>Endopterygota</taxon>
        <taxon>Coleoptera</taxon>
        <taxon>Polyphaga</taxon>
        <taxon>Staphyliniformia</taxon>
        <taxon>Silphidae</taxon>
        <taxon>Nicrophorinae</taxon>
        <taxon>Nicrophorus</taxon>
    </lineage>
</organism>
<keyword evidence="3" id="KW-1133">Transmembrane helix</keyword>
<evidence type="ECO:0000259" key="5">
    <source>
        <dbReference type="Pfam" id="PF01094"/>
    </source>
</evidence>
<evidence type="ECO:0000313" key="7">
    <source>
        <dbReference type="RefSeq" id="XP_017769679.1"/>
    </source>
</evidence>
<evidence type="ECO:0000256" key="1">
    <source>
        <dbReference type="ARBA" id="ARBA00004370"/>
    </source>
</evidence>
<dbReference type="Proteomes" id="UP000695000">
    <property type="component" value="Unplaced"/>
</dbReference>
<feature type="non-terminal residue" evidence="7">
    <location>
        <position position="190"/>
    </location>
</feature>